<name>A0A2S1SM65_9ACTN</name>
<organism evidence="1 2">
    <name type="scientific">Streptomyces tirandamycinicus</name>
    <dbReference type="NCBI Taxonomy" id="2174846"/>
    <lineage>
        <taxon>Bacteria</taxon>
        <taxon>Bacillati</taxon>
        <taxon>Actinomycetota</taxon>
        <taxon>Actinomycetes</taxon>
        <taxon>Kitasatosporales</taxon>
        <taxon>Streptomycetaceae</taxon>
        <taxon>Streptomyces</taxon>
    </lineage>
</organism>
<accession>A0A2S1SM65</accession>
<evidence type="ECO:0000313" key="2">
    <source>
        <dbReference type="Proteomes" id="UP000244900"/>
    </source>
</evidence>
<dbReference type="Proteomes" id="UP000244900">
    <property type="component" value="Chromosome"/>
</dbReference>
<dbReference type="InterPro" id="IPR017211">
    <property type="entry name" value="UCP037465_Znf"/>
</dbReference>
<dbReference type="OrthoDB" id="4244404at2"/>
<proteinExistence type="predicted"/>
<dbReference type="EMBL" id="CP029188">
    <property type="protein sequence ID" value="AWI27479.1"/>
    <property type="molecule type" value="Genomic_DNA"/>
</dbReference>
<sequence length="79" mass="8679">MECYDCHSRKLRTSAVAVCRECGVGLCSEHMHLDTQTVHGDAGLGKTTGDIPARCVLCSVCRRAEHSVWRAPQASRQHV</sequence>
<dbReference type="AlphaFoldDB" id="A0A2S1SM65"/>
<dbReference type="RefSeq" id="WP_017948232.1">
    <property type="nucleotide sequence ID" value="NZ_CP029188.1"/>
</dbReference>
<keyword evidence="2" id="KW-1185">Reference proteome</keyword>
<dbReference type="Pfam" id="PF09947">
    <property type="entry name" value="DUF2180"/>
    <property type="match status" value="1"/>
</dbReference>
<protein>
    <submittedName>
        <fullName evidence="1">DUF2180 domain-containing protein</fullName>
    </submittedName>
</protein>
<dbReference type="KEGG" id="stir:DDW44_00860"/>
<evidence type="ECO:0000313" key="1">
    <source>
        <dbReference type="EMBL" id="AWI27479.1"/>
    </source>
</evidence>
<reference evidence="1 2" key="1">
    <citation type="submission" date="2018-05" db="EMBL/GenBank/DDBJ databases">
        <title>Complete genome sequence of sponge-derived Streptomyces sp. HNM0039.</title>
        <authorList>
            <person name="Huang X."/>
            <person name="Zhou S."/>
        </authorList>
    </citation>
    <scope>NUCLEOTIDE SEQUENCE [LARGE SCALE GENOMIC DNA]</scope>
    <source>
        <strain evidence="1 2">HNM0039</strain>
    </source>
</reference>
<gene>
    <name evidence="1" type="ORF">DDW44_00860</name>
</gene>